<evidence type="ECO:0000256" key="5">
    <source>
        <dbReference type="ARBA" id="ARBA00039147"/>
    </source>
</evidence>
<gene>
    <name evidence="12" type="ORF">GGR25_003623</name>
</gene>
<organism evidence="12 13">
    <name type="scientific">Kaistia hirudinis</name>
    <dbReference type="NCBI Taxonomy" id="1293440"/>
    <lineage>
        <taxon>Bacteria</taxon>
        <taxon>Pseudomonadati</taxon>
        <taxon>Pseudomonadota</taxon>
        <taxon>Alphaproteobacteria</taxon>
        <taxon>Hyphomicrobiales</taxon>
        <taxon>Kaistiaceae</taxon>
        <taxon>Kaistia</taxon>
    </lineage>
</organism>
<evidence type="ECO:0000256" key="8">
    <source>
        <dbReference type="PIRSR" id="PIRSR000112-1"/>
    </source>
</evidence>
<feature type="domain" description="Alcohol dehydrogenase iron-type/glycerol dehydrogenase GldA" evidence="11">
    <location>
        <begin position="16"/>
        <end position="161"/>
    </location>
</feature>
<evidence type="ECO:0000256" key="1">
    <source>
        <dbReference type="ARBA" id="ARBA00022723"/>
    </source>
</evidence>
<evidence type="ECO:0000313" key="13">
    <source>
        <dbReference type="Proteomes" id="UP000553963"/>
    </source>
</evidence>
<dbReference type="GO" id="GO:0046872">
    <property type="term" value="F:metal ion binding"/>
    <property type="evidence" value="ECO:0007669"/>
    <property type="project" value="UniProtKB-KW"/>
</dbReference>
<dbReference type="PIRSF" id="PIRSF000112">
    <property type="entry name" value="Glycerol_dehydrogenase"/>
    <property type="match status" value="1"/>
</dbReference>
<evidence type="ECO:0000256" key="2">
    <source>
        <dbReference type="ARBA" id="ARBA00023002"/>
    </source>
</evidence>
<evidence type="ECO:0000256" key="4">
    <source>
        <dbReference type="ARBA" id="ARBA00037918"/>
    </source>
</evidence>
<dbReference type="GO" id="GO:0008888">
    <property type="term" value="F:glycerol dehydrogenase (NAD+) activity"/>
    <property type="evidence" value="ECO:0007669"/>
    <property type="project" value="UniProtKB-EC"/>
</dbReference>
<keyword evidence="3 10" id="KW-0520">NAD</keyword>
<proteinExistence type="predicted"/>
<feature type="binding site" evidence="9">
    <location>
        <position position="128"/>
    </location>
    <ligand>
        <name>glycerol</name>
        <dbReference type="ChEBI" id="CHEBI:17754"/>
    </ligand>
</feature>
<dbReference type="CDD" id="cd08170">
    <property type="entry name" value="GlyDH"/>
    <property type="match status" value="1"/>
</dbReference>
<dbReference type="InterPro" id="IPR016205">
    <property type="entry name" value="Glycerol_DH"/>
</dbReference>
<feature type="binding site" evidence="10">
    <location>
        <position position="132"/>
    </location>
    <ligand>
        <name>NAD(+)</name>
        <dbReference type="ChEBI" id="CHEBI:57540"/>
    </ligand>
</feature>
<feature type="binding site" evidence="8">
    <location>
        <position position="261"/>
    </location>
    <ligand>
        <name>glycerol</name>
        <dbReference type="ChEBI" id="CHEBI:17754"/>
    </ligand>
</feature>
<evidence type="ECO:0000256" key="10">
    <source>
        <dbReference type="PIRSR" id="PIRSR000112-3"/>
    </source>
</evidence>
<dbReference type="EC" id="1.1.1.6" evidence="5"/>
<keyword evidence="13" id="KW-1185">Reference proteome</keyword>
<reference evidence="12 13" key="1">
    <citation type="submission" date="2020-08" db="EMBL/GenBank/DDBJ databases">
        <title>Genomic Encyclopedia of Type Strains, Phase IV (KMG-IV): sequencing the most valuable type-strain genomes for metagenomic binning, comparative biology and taxonomic classification.</title>
        <authorList>
            <person name="Goeker M."/>
        </authorList>
    </citation>
    <scope>NUCLEOTIDE SEQUENCE [LARGE SCALE GENOMIC DNA]</scope>
    <source>
        <strain evidence="12 13">DSM 25966</strain>
    </source>
</reference>
<dbReference type="Gene3D" id="3.40.50.1970">
    <property type="match status" value="1"/>
</dbReference>
<feature type="binding site" evidence="10">
    <location>
        <position position="138"/>
    </location>
    <ligand>
        <name>NAD(+)</name>
        <dbReference type="ChEBI" id="CHEBI:57540"/>
    </ligand>
</feature>
<dbReference type="Gene3D" id="1.20.1090.10">
    <property type="entry name" value="Dehydroquinate synthase-like - alpha domain"/>
    <property type="match status" value="1"/>
</dbReference>
<comment type="pathway">
    <text evidence="4">Polyol metabolism; glycerol fermentation; glycerone phosphate from glycerol (oxidative route): step 1/2.</text>
</comment>
<dbReference type="RefSeq" id="WP_183400179.1">
    <property type="nucleotide sequence ID" value="NZ_JACIDS010000004.1"/>
</dbReference>
<dbReference type="PANTHER" id="PTHR43616:SF5">
    <property type="entry name" value="GLYCEROL DEHYDROGENASE 1"/>
    <property type="match status" value="1"/>
</dbReference>
<comment type="catalytic activity">
    <reaction evidence="7">
        <text>glycerol + NAD(+) = dihydroxyacetone + NADH + H(+)</text>
        <dbReference type="Rhea" id="RHEA:13769"/>
        <dbReference type="ChEBI" id="CHEBI:15378"/>
        <dbReference type="ChEBI" id="CHEBI:16016"/>
        <dbReference type="ChEBI" id="CHEBI:17754"/>
        <dbReference type="ChEBI" id="CHEBI:57540"/>
        <dbReference type="ChEBI" id="CHEBI:57945"/>
        <dbReference type="EC" id="1.1.1.6"/>
    </reaction>
</comment>
<keyword evidence="8" id="KW-0862">Zinc</keyword>
<feature type="binding site" evidence="8">
    <location>
        <position position="278"/>
    </location>
    <ligand>
        <name>glycerol</name>
        <dbReference type="ChEBI" id="CHEBI:17754"/>
    </ligand>
</feature>
<dbReference type="Pfam" id="PF00465">
    <property type="entry name" value="Fe-ADH"/>
    <property type="match status" value="1"/>
</dbReference>
<feature type="binding site" evidence="10">
    <location>
        <begin position="123"/>
        <end position="126"/>
    </location>
    <ligand>
        <name>NAD(+)</name>
        <dbReference type="ChEBI" id="CHEBI:57540"/>
    </ligand>
</feature>
<sequence length="372" mass="39351">MYGTVKNSALRVLGAPREYIQGPGALDELPHLCGRYGSGGLLAVVDPFVYGTIRERLESAFAQAGQRLEWAVFGGECTEAEGERLAGLARDCDVVAGIGGGKCIDAGKYAGLRSGKAVFSVPTIASNDAPTSRLIVLYDGAHAVTGTRYLSFNPDVVLADTDIIAAAPPRFLRAGIGDALTKMFEARSVAAGKGGNSFSARPPFVAARLGEICFETIIRSGAPCLQALARGERHADFEELIEALILLSGLTFESGGLSIAHAMVRGLTRVPELSAYLHGEQVAYSVLVQLLVDGDEDMLRRSIAFNRAIGLPVALADFGLSDERLDQAIETIAASTLTSPFLRNYPTPIAAADLADAMRRLETRAAPAPSER</sequence>
<evidence type="ECO:0000256" key="3">
    <source>
        <dbReference type="ARBA" id="ARBA00023027"/>
    </source>
</evidence>
<evidence type="ECO:0000256" key="7">
    <source>
        <dbReference type="ARBA" id="ARBA00049006"/>
    </source>
</evidence>
<evidence type="ECO:0000313" key="12">
    <source>
        <dbReference type="EMBL" id="MBB3932565.1"/>
    </source>
</evidence>
<keyword evidence="1 8" id="KW-0479">Metal-binding</keyword>
<dbReference type="InterPro" id="IPR001670">
    <property type="entry name" value="ADH_Fe/GldA"/>
</dbReference>
<comment type="caution">
    <text evidence="12">The sequence shown here is derived from an EMBL/GenBank/DDBJ whole genome shotgun (WGS) entry which is preliminary data.</text>
</comment>
<dbReference type="Proteomes" id="UP000553963">
    <property type="component" value="Unassembled WGS sequence"/>
</dbReference>
<comment type="cofactor">
    <cofactor evidence="8">
        <name>Zn(2+)</name>
        <dbReference type="ChEBI" id="CHEBI:29105"/>
    </cofactor>
    <text evidence="8">Binds 1 zinc ion per subunit.</text>
</comment>
<feature type="binding site" evidence="8">
    <location>
        <position position="178"/>
    </location>
    <ligand>
        <name>glycerol</name>
        <dbReference type="ChEBI" id="CHEBI:17754"/>
    </ligand>
</feature>
<evidence type="ECO:0000256" key="6">
    <source>
        <dbReference type="ARBA" id="ARBA00040132"/>
    </source>
</evidence>
<feature type="binding site" evidence="10">
    <location>
        <position position="134"/>
    </location>
    <ligand>
        <name>NAD(+)</name>
        <dbReference type="ChEBI" id="CHEBI:57540"/>
    </ligand>
</feature>
<dbReference type="AlphaFoldDB" id="A0A840AVV3"/>
<evidence type="ECO:0000256" key="9">
    <source>
        <dbReference type="PIRSR" id="PIRSR000112-2"/>
    </source>
</evidence>
<evidence type="ECO:0000259" key="11">
    <source>
        <dbReference type="Pfam" id="PF00465"/>
    </source>
</evidence>
<dbReference type="SUPFAM" id="SSF56796">
    <property type="entry name" value="Dehydroquinate synthase-like"/>
    <property type="match status" value="1"/>
</dbReference>
<keyword evidence="2 12" id="KW-0560">Oxidoreductase</keyword>
<dbReference type="PANTHER" id="PTHR43616">
    <property type="entry name" value="GLYCEROL DEHYDROGENASE"/>
    <property type="match status" value="1"/>
</dbReference>
<feature type="binding site" evidence="10">
    <location>
        <begin position="101"/>
        <end position="105"/>
    </location>
    <ligand>
        <name>NAD(+)</name>
        <dbReference type="ChEBI" id="CHEBI:57540"/>
    </ligand>
</feature>
<protein>
    <recommendedName>
        <fullName evidence="6">Glycerol dehydrogenase</fullName>
        <ecNumber evidence="5">1.1.1.6</ecNumber>
    </recommendedName>
</protein>
<dbReference type="EMBL" id="JACIDS010000004">
    <property type="protein sequence ID" value="MBB3932565.1"/>
    <property type="molecule type" value="Genomic_DNA"/>
</dbReference>
<name>A0A840AVV3_9HYPH</name>
<accession>A0A840AVV3</accession>